<dbReference type="GeneID" id="7827100"/>
<feature type="region of interest" description="Disordered" evidence="1">
    <location>
        <begin position="513"/>
        <end position="554"/>
    </location>
</feature>
<sequence length="819" mass="95042">MKSQIQNTIKQFDLFSKPFAFFVGNKKTKSTLVGGFLSLSVITVSIVYFYYLMDLYFSNQIQPKITQQVQIQSNLSQIHIQDSFFIMEMLVNGQPLKQYEKSVNQVYLNYTVSYEVYYPNGTSNSTNISLVECVDPTFKGYLCIDEQAFEQNIDIFNNPIQQLSSDFAIQISLCDPTVTTNCAPPDEIANFIFQPQNYFQLFTKIKQYNPNQRQYETAYKSEYFYFDPNMITYTRLDLILATTSVSNGYFIQKTSTDVNIYDYQRIDTFFSTVNVEQRMGISGLGYIVYELNQVHNQISIQNAMVTEVLAQFMSIFNAMLFVGFLARYLAESYIIEDMNNIMLQEYYKKTALKLVQKKEIKNALQKFGKADAAAQSQLASSYNILNIFSNSKDSSPEKQKSKVLCEVQKKIYETDFSEQQKQYFEISFCQRIKSFFNKILGFDQSSNIQKDPNSDPTLYSNLLKQSMKRINIFEVYKDLIKLKMAIKLILTKDQYAAMLFCGSDLCIQETQKESQTNEGKSQKVEDQIKSGNNKDNLLASTEKNQPINNEYLSKNQKSNTKIASIFFQERQSPNCQDEDRGQIKNEVSLEKICQVKSNYAIENVPQDQLEQIKSDRSIFQDFQQNQALSKDEQLNIFETNDNLMRQIKSQILLNQTSPNNQIHQVSLNKKDDIQNLKINGDQNVLNQSDLSIEISNTAQDAKDNIQQKDIQNLQTIFGLSCHLAEMDQIEENEEEKEKYLKEFFVKMKNPCQSKVNHIDQQIYQSLIINEKQVKEFNKYVDQQIVTNRRITLDSKKNQISKLIIELNNNSQQNVNQKMQ</sequence>
<dbReference type="InParanoid" id="Q23CX9"/>
<dbReference type="GO" id="GO:0007131">
    <property type="term" value="P:reciprocal meiotic recombination"/>
    <property type="evidence" value="ECO:0007669"/>
    <property type="project" value="TreeGrafter"/>
</dbReference>
<evidence type="ECO:0000256" key="2">
    <source>
        <dbReference type="SAM" id="Phobius"/>
    </source>
</evidence>
<evidence type="ECO:0000313" key="4">
    <source>
        <dbReference type="Proteomes" id="UP000009168"/>
    </source>
</evidence>
<feature type="transmembrane region" description="Helical" evidence="2">
    <location>
        <begin position="32"/>
        <end position="53"/>
    </location>
</feature>
<gene>
    <name evidence="3" type="ORF">TTHERM_00052110</name>
</gene>
<proteinExistence type="predicted"/>
<accession>Q23CX9</accession>
<dbReference type="GO" id="GO:0005634">
    <property type="term" value="C:nucleus"/>
    <property type="evidence" value="ECO:0007669"/>
    <property type="project" value="TreeGrafter"/>
</dbReference>
<keyword evidence="2" id="KW-0472">Membrane</keyword>
<keyword evidence="2 3" id="KW-0812">Transmembrane</keyword>
<dbReference type="PANTHER" id="PTHR31398:SF0">
    <property type="entry name" value="MEIOTIC NUCLEAR DIVISION PROTEIN 1 HOMOLOG"/>
    <property type="match status" value="1"/>
</dbReference>
<evidence type="ECO:0000313" key="3">
    <source>
        <dbReference type="EMBL" id="EAR94342.2"/>
    </source>
</evidence>
<dbReference type="Proteomes" id="UP000009168">
    <property type="component" value="Unassembled WGS sequence"/>
</dbReference>
<dbReference type="RefSeq" id="XP_001014907.2">
    <property type="nucleotide sequence ID" value="XM_001014907.2"/>
</dbReference>
<name>Q23CX9_TETTS</name>
<dbReference type="AlphaFoldDB" id="Q23CX9"/>
<keyword evidence="4" id="KW-1185">Reference proteome</keyword>
<dbReference type="KEGG" id="tet:TTHERM_00052110"/>
<dbReference type="HOGENOM" id="CLU_018754_0_0_1"/>
<evidence type="ECO:0000256" key="1">
    <source>
        <dbReference type="SAM" id="MobiDB-lite"/>
    </source>
</evidence>
<dbReference type="EMBL" id="GG662712">
    <property type="protein sequence ID" value="EAR94342.2"/>
    <property type="molecule type" value="Genomic_DNA"/>
</dbReference>
<protein>
    <submittedName>
        <fullName evidence="3">Transmembrane protein, putative</fullName>
    </submittedName>
</protein>
<reference evidence="4" key="1">
    <citation type="journal article" date="2006" name="PLoS Biol.">
        <title>Macronuclear genome sequence of the ciliate Tetrahymena thermophila, a model eukaryote.</title>
        <authorList>
            <person name="Eisen J.A."/>
            <person name="Coyne R.S."/>
            <person name="Wu M."/>
            <person name="Wu D."/>
            <person name="Thiagarajan M."/>
            <person name="Wortman J.R."/>
            <person name="Badger J.H."/>
            <person name="Ren Q."/>
            <person name="Amedeo P."/>
            <person name="Jones K.M."/>
            <person name="Tallon L.J."/>
            <person name="Delcher A.L."/>
            <person name="Salzberg S.L."/>
            <person name="Silva J.C."/>
            <person name="Haas B.J."/>
            <person name="Majoros W.H."/>
            <person name="Farzad M."/>
            <person name="Carlton J.M."/>
            <person name="Smith R.K. Jr."/>
            <person name="Garg J."/>
            <person name="Pearlman R.E."/>
            <person name="Karrer K.M."/>
            <person name="Sun L."/>
            <person name="Manning G."/>
            <person name="Elde N.C."/>
            <person name="Turkewitz A.P."/>
            <person name="Asai D.J."/>
            <person name="Wilkes D.E."/>
            <person name="Wang Y."/>
            <person name="Cai H."/>
            <person name="Collins K."/>
            <person name="Stewart B.A."/>
            <person name="Lee S.R."/>
            <person name="Wilamowska K."/>
            <person name="Weinberg Z."/>
            <person name="Ruzzo W.L."/>
            <person name="Wloga D."/>
            <person name="Gaertig J."/>
            <person name="Frankel J."/>
            <person name="Tsao C.-C."/>
            <person name="Gorovsky M.A."/>
            <person name="Keeling P.J."/>
            <person name="Waller R.F."/>
            <person name="Patron N.J."/>
            <person name="Cherry J.M."/>
            <person name="Stover N.A."/>
            <person name="Krieger C.J."/>
            <person name="del Toro C."/>
            <person name="Ryder H.F."/>
            <person name="Williamson S.C."/>
            <person name="Barbeau R.A."/>
            <person name="Hamilton E.P."/>
            <person name="Orias E."/>
        </authorList>
    </citation>
    <scope>NUCLEOTIDE SEQUENCE [LARGE SCALE GENOMIC DNA]</scope>
    <source>
        <strain evidence="4">SB210</strain>
    </source>
</reference>
<keyword evidence="2" id="KW-1133">Transmembrane helix</keyword>
<feature type="compositionally biased region" description="Polar residues" evidence="1">
    <location>
        <begin position="529"/>
        <end position="554"/>
    </location>
</feature>
<dbReference type="PANTHER" id="PTHR31398">
    <property type="entry name" value="MEIOTIC NUCLEAR DIVISION PROTEIN 1 HOMOLOG"/>
    <property type="match status" value="1"/>
</dbReference>
<organism evidence="3 4">
    <name type="scientific">Tetrahymena thermophila (strain SB210)</name>
    <dbReference type="NCBI Taxonomy" id="312017"/>
    <lineage>
        <taxon>Eukaryota</taxon>
        <taxon>Sar</taxon>
        <taxon>Alveolata</taxon>
        <taxon>Ciliophora</taxon>
        <taxon>Intramacronucleata</taxon>
        <taxon>Oligohymenophorea</taxon>
        <taxon>Hymenostomatida</taxon>
        <taxon>Tetrahymenina</taxon>
        <taxon>Tetrahymenidae</taxon>
        <taxon>Tetrahymena</taxon>
    </lineage>
</organism>
<dbReference type="OrthoDB" id="290191at2759"/>